<evidence type="ECO:0000313" key="3">
    <source>
        <dbReference type="RefSeq" id="XP_059604803.1"/>
    </source>
</evidence>
<sequence>MPVPERAPLHRIYHYGLLSLLFLHTSTAAGRSSNEQRATANPGYTYGQAVPVTCLNRTILFKEQRTNAIGNSDSGEHITDPLGNLQYIPFPTCNETSQPLSLHYGVAEQTLTCTIASLPDELYHLLEYYVHSDVPMTCRVPTAPLLSSSSPDIDIIDTIDASGEQAYTPITFAIQGTLQLSHLHIWTDMNVLVHNMASTEKKKKRKDPEYVVAGTAYSVPEFDNRGAREPWTEGHGTKVVRGEPLTFRFSVKWVEGGRGIGWPSSDGGYGEEEGSCGGWFSRLMFFGFAAAVGAVAAVYWERVYGRGRGRGEGILGVTGGGGRKGFGANGNGVRMNGYGGYSPAAVGGTGGGSSVGGCMIDADDFAWIDGDTNKSQMQTQDADILPFM</sequence>
<dbReference type="PANTHER" id="PTHR40368">
    <property type="entry name" value="YALI0F14399P"/>
    <property type="match status" value="1"/>
</dbReference>
<dbReference type="KEGG" id="ang:An16g05430"/>
<feature type="signal peptide" evidence="2">
    <location>
        <begin position="1"/>
        <end position="28"/>
    </location>
</feature>
<keyword evidence="1" id="KW-1133">Transmembrane helix</keyword>
<keyword evidence="1" id="KW-0812">Transmembrane</keyword>
<keyword evidence="2" id="KW-0732">Signal</keyword>
<dbReference type="GeneID" id="4988935"/>
<reference evidence="3" key="2">
    <citation type="submission" date="2025-08" db="UniProtKB">
        <authorList>
            <consortium name="RefSeq"/>
        </authorList>
    </citation>
    <scope>IDENTIFICATION</scope>
</reference>
<keyword evidence="1" id="KW-0472">Membrane</keyword>
<gene>
    <name evidence="3" type="ORF">An16g05430</name>
</gene>
<dbReference type="RefSeq" id="XP_059604803.1">
    <property type="nucleotide sequence ID" value="XM_059745150.1"/>
</dbReference>
<dbReference type="PANTHER" id="PTHR40368:SF1">
    <property type="entry name" value="YALI0F14399P"/>
    <property type="match status" value="1"/>
</dbReference>
<organism evidence="3">
    <name type="scientific">Aspergillus niger</name>
    <dbReference type="NCBI Taxonomy" id="5061"/>
    <lineage>
        <taxon>Eukaryota</taxon>
        <taxon>Fungi</taxon>
        <taxon>Dikarya</taxon>
        <taxon>Ascomycota</taxon>
        <taxon>Pezizomycotina</taxon>
        <taxon>Eurotiomycetes</taxon>
        <taxon>Eurotiomycetidae</taxon>
        <taxon>Eurotiales</taxon>
        <taxon>Aspergillaceae</taxon>
        <taxon>Aspergillus</taxon>
        <taxon>Aspergillus subgen. Circumdati</taxon>
    </lineage>
</organism>
<proteinExistence type="predicted"/>
<reference evidence="3" key="1">
    <citation type="submission" date="2025-02" db="EMBL/GenBank/DDBJ databases">
        <authorList>
            <consortium name="NCBI Genome Project"/>
        </authorList>
    </citation>
    <scope>NUCLEOTIDE SEQUENCE</scope>
</reference>
<accession>A0AAJ8E2B1</accession>
<feature type="transmembrane region" description="Helical" evidence="1">
    <location>
        <begin position="279"/>
        <end position="300"/>
    </location>
</feature>
<dbReference type="VEuPathDB" id="FungiDB:An16g05430"/>
<feature type="chain" id="PRO_5044783513" evidence="2">
    <location>
        <begin position="29"/>
        <end position="388"/>
    </location>
</feature>
<name>A0AAJ8E2B1_ASPNG</name>
<evidence type="ECO:0000256" key="1">
    <source>
        <dbReference type="SAM" id="Phobius"/>
    </source>
</evidence>
<evidence type="ECO:0000256" key="2">
    <source>
        <dbReference type="SAM" id="SignalP"/>
    </source>
</evidence>
<dbReference type="AlphaFoldDB" id="A0AAJ8E2B1"/>
<protein>
    <submittedName>
        <fullName evidence="3">Uncharacterized protein</fullName>
    </submittedName>
</protein>